<protein>
    <recommendedName>
        <fullName evidence="1">RNase H type-1 domain-containing protein</fullName>
    </recommendedName>
</protein>
<sequence>MQTQIQSACAKEEQIFEQARARWRELISWTPPPTGWHCLNTDGSVINASGSVAAGGVIREEDVRFVSAFTANLGGGSITRAELMAIVIGLRAAWEVGARKVEVQTDSRVAIDLVQAATESGPHYQLVMPVRRLLERAWQVVLKHIYREANAAADFLASKGHSHAVGEHMIQTPTAALNFWLLHDCMVFKRLG</sequence>
<proteinExistence type="predicted"/>
<evidence type="ECO:0000259" key="1">
    <source>
        <dbReference type="PROSITE" id="PS50879"/>
    </source>
</evidence>
<dbReference type="PROSITE" id="PS50879">
    <property type="entry name" value="RNASE_H_1"/>
    <property type="match status" value="1"/>
</dbReference>
<dbReference type="InterPro" id="IPR036397">
    <property type="entry name" value="RNaseH_sf"/>
</dbReference>
<dbReference type="GO" id="GO:0003676">
    <property type="term" value="F:nucleic acid binding"/>
    <property type="evidence" value="ECO:0007669"/>
    <property type="project" value="InterPro"/>
</dbReference>
<dbReference type="GO" id="GO:0004523">
    <property type="term" value="F:RNA-DNA hybrid ribonuclease activity"/>
    <property type="evidence" value="ECO:0007669"/>
    <property type="project" value="InterPro"/>
</dbReference>
<dbReference type="AlphaFoldDB" id="A0AAV0LD05"/>
<accession>A0AAV0LD05</accession>
<keyword evidence="3" id="KW-1185">Reference proteome</keyword>
<evidence type="ECO:0000313" key="3">
    <source>
        <dbReference type="Proteomes" id="UP001154282"/>
    </source>
</evidence>
<dbReference type="Pfam" id="PF13456">
    <property type="entry name" value="RVT_3"/>
    <property type="match status" value="1"/>
</dbReference>
<comment type="caution">
    <text evidence="2">The sequence shown here is derived from an EMBL/GenBank/DDBJ whole genome shotgun (WGS) entry which is preliminary data.</text>
</comment>
<dbReference type="InterPro" id="IPR002156">
    <property type="entry name" value="RNaseH_domain"/>
</dbReference>
<reference evidence="2" key="1">
    <citation type="submission" date="2022-08" db="EMBL/GenBank/DDBJ databases">
        <authorList>
            <person name="Gutierrez-Valencia J."/>
        </authorList>
    </citation>
    <scope>NUCLEOTIDE SEQUENCE</scope>
</reference>
<dbReference type="PANTHER" id="PTHR47723:SF13">
    <property type="entry name" value="PUTATIVE-RELATED"/>
    <property type="match status" value="1"/>
</dbReference>
<dbReference type="EMBL" id="CAMGYJ010000006">
    <property type="protein sequence ID" value="CAI0431777.1"/>
    <property type="molecule type" value="Genomic_DNA"/>
</dbReference>
<dbReference type="InterPro" id="IPR053151">
    <property type="entry name" value="RNase_H-like"/>
</dbReference>
<gene>
    <name evidence="2" type="ORF">LITE_LOCUS23155</name>
</gene>
<organism evidence="2 3">
    <name type="scientific">Linum tenue</name>
    <dbReference type="NCBI Taxonomy" id="586396"/>
    <lineage>
        <taxon>Eukaryota</taxon>
        <taxon>Viridiplantae</taxon>
        <taxon>Streptophyta</taxon>
        <taxon>Embryophyta</taxon>
        <taxon>Tracheophyta</taxon>
        <taxon>Spermatophyta</taxon>
        <taxon>Magnoliopsida</taxon>
        <taxon>eudicotyledons</taxon>
        <taxon>Gunneridae</taxon>
        <taxon>Pentapetalae</taxon>
        <taxon>rosids</taxon>
        <taxon>fabids</taxon>
        <taxon>Malpighiales</taxon>
        <taxon>Linaceae</taxon>
        <taxon>Linum</taxon>
    </lineage>
</organism>
<dbReference type="Gene3D" id="3.30.420.10">
    <property type="entry name" value="Ribonuclease H-like superfamily/Ribonuclease H"/>
    <property type="match status" value="1"/>
</dbReference>
<dbReference type="CDD" id="cd06222">
    <property type="entry name" value="RNase_H_like"/>
    <property type="match status" value="1"/>
</dbReference>
<dbReference type="InterPro" id="IPR044730">
    <property type="entry name" value="RNase_H-like_dom_plant"/>
</dbReference>
<evidence type="ECO:0000313" key="2">
    <source>
        <dbReference type="EMBL" id="CAI0431777.1"/>
    </source>
</evidence>
<dbReference type="PANTHER" id="PTHR47723">
    <property type="entry name" value="OS05G0353850 PROTEIN"/>
    <property type="match status" value="1"/>
</dbReference>
<feature type="domain" description="RNase H type-1" evidence="1">
    <location>
        <begin position="33"/>
        <end position="162"/>
    </location>
</feature>
<dbReference type="SUPFAM" id="SSF53098">
    <property type="entry name" value="Ribonuclease H-like"/>
    <property type="match status" value="1"/>
</dbReference>
<dbReference type="InterPro" id="IPR012337">
    <property type="entry name" value="RNaseH-like_sf"/>
</dbReference>
<name>A0AAV0LD05_9ROSI</name>
<dbReference type="Proteomes" id="UP001154282">
    <property type="component" value="Unassembled WGS sequence"/>
</dbReference>